<dbReference type="EMBL" id="LS974202">
    <property type="protein sequence ID" value="SSC12346.1"/>
    <property type="molecule type" value="Genomic_DNA"/>
</dbReference>
<dbReference type="SUPFAM" id="SSF47226">
    <property type="entry name" value="Histidine-containing phosphotransfer domain, HPT domain"/>
    <property type="match status" value="1"/>
</dbReference>
<accession>A0A7Z7PMY4</accession>
<dbReference type="KEGG" id="minf:MESINF_0897"/>
<dbReference type="InterPro" id="IPR036641">
    <property type="entry name" value="HPT_dom_sf"/>
</dbReference>
<dbReference type="AlphaFoldDB" id="A0A7Z7PMY4"/>
<keyword evidence="2" id="KW-1185">Reference proteome</keyword>
<protein>
    <submittedName>
        <fullName evidence="1">Uncharacterized protein</fullName>
    </submittedName>
</protein>
<gene>
    <name evidence="1" type="ORF">MESINF_0897</name>
</gene>
<evidence type="ECO:0000313" key="1">
    <source>
        <dbReference type="EMBL" id="SSC12346.1"/>
    </source>
</evidence>
<dbReference type="GO" id="GO:0000160">
    <property type="term" value="P:phosphorelay signal transduction system"/>
    <property type="evidence" value="ECO:0007669"/>
    <property type="project" value="InterPro"/>
</dbReference>
<evidence type="ECO:0000313" key="2">
    <source>
        <dbReference type="Proteomes" id="UP000250796"/>
    </source>
</evidence>
<proteinExistence type="predicted"/>
<organism evidence="1 2">
    <name type="scientific">Mesotoga infera</name>
    <dbReference type="NCBI Taxonomy" id="1236046"/>
    <lineage>
        <taxon>Bacteria</taxon>
        <taxon>Thermotogati</taxon>
        <taxon>Thermotogota</taxon>
        <taxon>Thermotogae</taxon>
        <taxon>Kosmotogales</taxon>
        <taxon>Kosmotogaceae</taxon>
        <taxon>Mesotoga</taxon>
    </lineage>
</organism>
<name>A0A7Z7PMY4_9BACT</name>
<reference evidence="1 2" key="1">
    <citation type="submission" date="2017-01" db="EMBL/GenBank/DDBJ databases">
        <authorList>
            <person name="Erauso G."/>
        </authorList>
    </citation>
    <scope>NUCLEOTIDE SEQUENCE [LARGE SCALE GENOMIC DNA]</scope>
    <source>
        <strain evidence="1">MESINF1</strain>
    </source>
</reference>
<dbReference type="RefSeq" id="WP_169698692.1">
    <property type="nucleotide sequence ID" value="NZ_LS974202.1"/>
</dbReference>
<dbReference type="Proteomes" id="UP000250796">
    <property type="component" value="Chromosome MESINF"/>
</dbReference>
<sequence>MERIIVTVEPDLEGLIDGFLVSRQLDSEKLQKAIVEHDFQEIKNIGNSLREAGSGCGFDFISIIGTKIEMAGTQKNKLGAEIALDALNWYLGRIRTEVFGEG</sequence>